<dbReference type="EMBL" id="QJKJ01006158">
    <property type="protein sequence ID" value="RDX87675.1"/>
    <property type="molecule type" value="Genomic_DNA"/>
</dbReference>
<dbReference type="Proteomes" id="UP000257109">
    <property type="component" value="Unassembled WGS sequence"/>
</dbReference>
<evidence type="ECO:0000256" key="2">
    <source>
        <dbReference type="ARBA" id="ARBA00023054"/>
    </source>
</evidence>
<feature type="region of interest" description="Disordered" evidence="4">
    <location>
        <begin position="214"/>
        <end position="245"/>
    </location>
</feature>
<feature type="coiled-coil region" evidence="3">
    <location>
        <begin position="262"/>
        <end position="352"/>
    </location>
</feature>
<evidence type="ECO:0000313" key="5">
    <source>
        <dbReference type="EMBL" id="RDX87675.1"/>
    </source>
</evidence>
<feature type="coiled-coil region" evidence="3">
    <location>
        <begin position="118"/>
        <end position="159"/>
    </location>
</feature>
<feature type="region of interest" description="Disordered" evidence="4">
    <location>
        <begin position="172"/>
        <end position="192"/>
    </location>
</feature>
<feature type="non-terminal residue" evidence="5">
    <location>
        <position position="1"/>
    </location>
</feature>
<dbReference type="PANTHER" id="PTHR34224">
    <property type="entry name" value="INTERACTOR OF CONSTITUTIVE ACTIVE ROPS 2, CHLOROPLASTIC-RELATED"/>
    <property type="match status" value="1"/>
</dbReference>
<evidence type="ECO:0000313" key="6">
    <source>
        <dbReference type="Proteomes" id="UP000257109"/>
    </source>
</evidence>
<feature type="region of interest" description="Disordered" evidence="4">
    <location>
        <begin position="59"/>
        <end position="113"/>
    </location>
</feature>
<feature type="compositionally biased region" description="Basic and acidic residues" evidence="4">
    <location>
        <begin position="81"/>
        <end position="100"/>
    </location>
</feature>
<organism evidence="5 6">
    <name type="scientific">Mucuna pruriens</name>
    <name type="common">Velvet bean</name>
    <name type="synonym">Dolichos pruriens</name>
    <dbReference type="NCBI Taxonomy" id="157652"/>
    <lineage>
        <taxon>Eukaryota</taxon>
        <taxon>Viridiplantae</taxon>
        <taxon>Streptophyta</taxon>
        <taxon>Embryophyta</taxon>
        <taxon>Tracheophyta</taxon>
        <taxon>Spermatophyta</taxon>
        <taxon>Magnoliopsida</taxon>
        <taxon>eudicotyledons</taxon>
        <taxon>Gunneridae</taxon>
        <taxon>Pentapetalae</taxon>
        <taxon>rosids</taxon>
        <taxon>fabids</taxon>
        <taxon>Fabales</taxon>
        <taxon>Fabaceae</taxon>
        <taxon>Papilionoideae</taxon>
        <taxon>50 kb inversion clade</taxon>
        <taxon>NPAAA clade</taxon>
        <taxon>indigoferoid/millettioid clade</taxon>
        <taxon>Phaseoleae</taxon>
        <taxon>Mucuna</taxon>
    </lineage>
</organism>
<dbReference type="STRING" id="157652.A0A371GAW2"/>
<sequence>MLKKWERLKALIIAKVLVQKEAHEQQTTLDYNSEAKIGWSSLGHSVYSSEVAFLFSRGSDLPQRQSPRGPHQLRTSSSDSDPLHHRLIADRSPKLGDRRSPRGTQSETLNQKKLGTRIADLESQLGQAQVELKVLKDQLVSAEAAKKEAQDELVKKAVQSVVPVVEKFQEKCTSKSGQESNKAEAKPQDIIPDDNQQETDVFEVPIEKLTIEFSKPADQSEKETQPFEDSSAPAISKPEKPSVDEHELTLKNDEIVLLKSSLEEKGKELECMSSEKENLKNQLSEAISKVSAAQSKEEGMSLQLNQLREELEASKANADKLDVKLKCVETEKEGLESEMKKLRVQTEQWRKAADAAAAVLAGGVDMSARIPERCGSMDKHFGGTFETPAGRYTGYVGSPGMADDLDDGFGGGKRKGSGIRMFGDLWKKKSQKSFNVRGRGACIASISVKQMAAVRCRASSISSTVTVACLDWKKNKKESVTVVSTFIDFISSNAARMSISLLESSVLFSNDFIASPISSASLLPFILSASSSSARQGSKFLVAPDSTI</sequence>
<gene>
    <name evidence="5" type="primary">ICR4</name>
    <name evidence="5" type="ORF">CR513_30818</name>
</gene>
<comment type="caution">
    <text evidence="5">The sequence shown here is derived from an EMBL/GenBank/DDBJ whole genome shotgun (WGS) entry which is preliminary data.</text>
</comment>
<feature type="compositionally biased region" description="Polar residues" evidence="4">
    <location>
        <begin position="102"/>
        <end position="113"/>
    </location>
</feature>
<evidence type="ECO:0000256" key="4">
    <source>
        <dbReference type="SAM" id="MobiDB-lite"/>
    </source>
</evidence>
<keyword evidence="2 3" id="KW-0175">Coiled coil</keyword>
<dbReference type="OrthoDB" id="782896at2759"/>
<accession>A0A371GAW2</accession>
<dbReference type="PANTHER" id="PTHR34224:SF2">
    <property type="entry name" value="INTERACTOR OF CONSTITUTIVE ACTIVE ROPS 4"/>
    <property type="match status" value="1"/>
</dbReference>
<name>A0A371GAW2_MUCPR</name>
<proteinExistence type="inferred from homology"/>
<evidence type="ECO:0000256" key="1">
    <source>
        <dbReference type="ARBA" id="ARBA00009778"/>
    </source>
</evidence>
<protein>
    <submittedName>
        <fullName evidence="5">Interactor of constitutive active ROPs 4</fullName>
    </submittedName>
</protein>
<comment type="similarity">
    <text evidence="1">Belongs to the ICR family.</text>
</comment>
<keyword evidence="6" id="KW-1185">Reference proteome</keyword>
<reference evidence="5" key="1">
    <citation type="submission" date="2018-05" db="EMBL/GenBank/DDBJ databases">
        <title>Draft genome of Mucuna pruriens seed.</title>
        <authorList>
            <person name="Nnadi N.E."/>
            <person name="Vos R."/>
            <person name="Hasami M.H."/>
            <person name="Devisetty U.K."/>
            <person name="Aguiy J.C."/>
        </authorList>
    </citation>
    <scope>NUCLEOTIDE SEQUENCE [LARGE SCALE GENOMIC DNA]</scope>
    <source>
        <strain evidence="5">JCA_2017</strain>
    </source>
</reference>
<evidence type="ECO:0000256" key="3">
    <source>
        <dbReference type="SAM" id="Coils"/>
    </source>
</evidence>
<dbReference type="InterPro" id="IPR029688">
    <property type="entry name" value="ICR"/>
</dbReference>
<dbReference type="AlphaFoldDB" id="A0A371GAW2"/>